<dbReference type="Pfam" id="PF00644">
    <property type="entry name" value="PARP"/>
    <property type="match status" value="1"/>
</dbReference>
<accession>A0A9P3UN77</accession>
<dbReference type="Gene3D" id="3.90.228.10">
    <property type="match status" value="1"/>
</dbReference>
<dbReference type="OrthoDB" id="9514740at2759"/>
<evidence type="ECO:0000259" key="1">
    <source>
        <dbReference type="Pfam" id="PF00644"/>
    </source>
</evidence>
<dbReference type="SUPFAM" id="SSF56399">
    <property type="entry name" value="ADP-ribosylation"/>
    <property type="match status" value="1"/>
</dbReference>
<evidence type="ECO:0000313" key="3">
    <source>
        <dbReference type="Proteomes" id="UP001063166"/>
    </source>
</evidence>
<dbReference type="EMBL" id="BRPK01000009">
    <property type="protein sequence ID" value="GLB41319.1"/>
    <property type="molecule type" value="Genomic_DNA"/>
</dbReference>
<dbReference type="AlphaFoldDB" id="A0A9P3UN77"/>
<feature type="domain" description="PARP catalytic" evidence="1">
    <location>
        <begin position="113"/>
        <end position="201"/>
    </location>
</feature>
<comment type="caution">
    <text evidence="2">The sequence shown here is derived from an EMBL/GenBank/DDBJ whole genome shotgun (WGS) entry which is preliminary data.</text>
</comment>
<name>A0A9P3UN77_LYOSH</name>
<dbReference type="PANTHER" id="PTHR31681:SF3">
    <property type="entry name" value="OS04G0690100 PROTEIN"/>
    <property type="match status" value="1"/>
</dbReference>
<organism evidence="2 3">
    <name type="scientific">Lyophyllum shimeji</name>
    <name type="common">Hon-shimeji</name>
    <name type="synonym">Tricholoma shimeji</name>
    <dbReference type="NCBI Taxonomy" id="47721"/>
    <lineage>
        <taxon>Eukaryota</taxon>
        <taxon>Fungi</taxon>
        <taxon>Dikarya</taxon>
        <taxon>Basidiomycota</taxon>
        <taxon>Agaricomycotina</taxon>
        <taxon>Agaricomycetes</taxon>
        <taxon>Agaricomycetidae</taxon>
        <taxon>Agaricales</taxon>
        <taxon>Tricholomatineae</taxon>
        <taxon>Lyophyllaceae</taxon>
        <taxon>Lyophyllum</taxon>
    </lineage>
</organism>
<gene>
    <name evidence="2" type="ORF">LshimejAT787_0905340</name>
</gene>
<keyword evidence="3" id="KW-1185">Reference proteome</keyword>
<sequence length="230" mass="25854">MSAGEYGILNPHGEKYKSVLNQFNVSWHHPPNIKPRPSRVVRICGVTSPWRLREAYVKYKAALETRGKFSTRGMEPGNERRRWHGTISRGCKFLRDHLDDEGNCDDDINKCIVCSIINTGFRKPQPRVPSNQRFGFGVYLSSTSSKCDDYTGARVNNLAHAAQGRRLLILCKVAVGRARKLPGPAMNLVNAPQGFDSVIGDPAVYRGLRYDELVLYNTAAILPSYLIIYE</sequence>
<reference evidence="2" key="1">
    <citation type="submission" date="2022-07" db="EMBL/GenBank/DDBJ databases">
        <title>The genome of Lyophyllum shimeji provides insight into the initial evolution of ectomycorrhizal fungal genome.</title>
        <authorList>
            <person name="Kobayashi Y."/>
            <person name="Shibata T."/>
            <person name="Hirakawa H."/>
            <person name="Shigenobu S."/>
            <person name="Nishiyama T."/>
            <person name="Yamada A."/>
            <person name="Hasebe M."/>
            <person name="Kawaguchi M."/>
        </authorList>
    </citation>
    <scope>NUCLEOTIDE SEQUENCE</scope>
    <source>
        <strain evidence="2">AT787</strain>
    </source>
</reference>
<dbReference type="GO" id="GO:0003950">
    <property type="term" value="F:NAD+ poly-ADP-ribosyltransferase activity"/>
    <property type="evidence" value="ECO:0007669"/>
    <property type="project" value="InterPro"/>
</dbReference>
<proteinExistence type="predicted"/>
<dbReference type="PANTHER" id="PTHR31681">
    <property type="entry name" value="C2H2-LIKE ZINC FINGER PROTEIN"/>
    <property type="match status" value="1"/>
</dbReference>
<protein>
    <submittedName>
        <fullName evidence="2">Adp-ribosylation</fullName>
    </submittedName>
</protein>
<dbReference type="Proteomes" id="UP001063166">
    <property type="component" value="Unassembled WGS sequence"/>
</dbReference>
<evidence type="ECO:0000313" key="2">
    <source>
        <dbReference type="EMBL" id="GLB41319.1"/>
    </source>
</evidence>
<dbReference type="InterPro" id="IPR012317">
    <property type="entry name" value="Poly(ADP-ribose)pol_cat_dom"/>
</dbReference>